<organism evidence="2 3">
    <name type="scientific">Agrobacterium fabrum</name>
    <dbReference type="NCBI Taxonomy" id="1176649"/>
    <lineage>
        <taxon>Bacteria</taxon>
        <taxon>Pseudomonadati</taxon>
        <taxon>Pseudomonadota</taxon>
        <taxon>Alphaproteobacteria</taxon>
        <taxon>Hyphomicrobiales</taxon>
        <taxon>Rhizobiaceae</taxon>
        <taxon>Rhizobium/Agrobacterium group</taxon>
        <taxon>Agrobacterium</taxon>
        <taxon>Agrobacterium tumefaciens complex</taxon>
    </lineage>
</organism>
<reference evidence="2 3" key="1">
    <citation type="submission" date="2017-08" db="EMBL/GenBank/DDBJ databases">
        <title>Infants hospitalized years apart are colonized by the same room-sourced microbial strains.</title>
        <authorList>
            <person name="Brooks B."/>
            <person name="Olm M.R."/>
            <person name="Firek B.A."/>
            <person name="Baker R."/>
            <person name="Thomas B.C."/>
            <person name="Morowitz M.J."/>
            <person name="Banfield J.F."/>
        </authorList>
    </citation>
    <scope>NUCLEOTIDE SEQUENCE [LARGE SCALE GENOMIC DNA]</scope>
    <source>
        <strain evidence="2">S2_009_000_R2_73</strain>
    </source>
</reference>
<evidence type="ECO:0000256" key="1">
    <source>
        <dbReference type="SAM" id="MobiDB-lite"/>
    </source>
</evidence>
<gene>
    <name evidence="2" type="ORF">DI595_17210</name>
</gene>
<evidence type="ECO:0000313" key="3">
    <source>
        <dbReference type="Proteomes" id="UP000249769"/>
    </source>
</evidence>
<feature type="compositionally biased region" description="Basic and acidic residues" evidence="1">
    <location>
        <begin position="58"/>
        <end position="73"/>
    </location>
</feature>
<comment type="caution">
    <text evidence="2">The sequence shown here is derived from an EMBL/GenBank/DDBJ whole genome shotgun (WGS) entry which is preliminary data.</text>
</comment>
<dbReference type="Proteomes" id="UP000249769">
    <property type="component" value="Unassembled WGS sequence"/>
</dbReference>
<name>A0A2W5EZH3_9HYPH</name>
<evidence type="ECO:0000313" key="2">
    <source>
        <dbReference type="EMBL" id="PZP46967.1"/>
    </source>
</evidence>
<protein>
    <submittedName>
        <fullName evidence="2">Uncharacterized protein</fullName>
    </submittedName>
</protein>
<dbReference type="EMBL" id="QFOL01000254">
    <property type="protein sequence ID" value="PZP46967.1"/>
    <property type="molecule type" value="Genomic_DNA"/>
</dbReference>
<accession>A0A2W5EZH3</accession>
<dbReference type="AlphaFoldDB" id="A0A2W5EZH3"/>
<sequence length="73" mass="7921">MKRAVAVQPPDCDMAIGCCDREEIAAIAWAFVLPPPPAEAAATMSRNIQPEQDGDCDPPPKDRPPAKPADYRF</sequence>
<feature type="region of interest" description="Disordered" evidence="1">
    <location>
        <begin position="39"/>
        <end position="73"/>
    </location>
</feature>
<proteinExistence type="predicted"/>